<organism evidence="1 2">
    <name type="scientific">Acrodontium crateriforme</name>
    <dbReference type="NCBI Taxonomy" id="150365"/>
    <lineage>
        <taxon>Eukaryota</taxon>
        <taxon>Fungi</taxon>
        <taxon>Dikarya</taxon>
        <taxon>Ascomycota</taxon>
        <taxon>Pezizomycotina</taxon>
        <taxon>Dothideomycetes</taxon>
        <taxon>Dothideomycetidae</taxon>
        <taxon>Mycosphaerellales</taxon>
        <taxon>Teratosphaeriaceae</taxon>
        <taxon>Acrodontium</taxon>
    </lineage>
</organism>
<dbReference type="Proteomes" id="UP001303373">
    <property type="component" value="Chromosome 6"/>
</dbReference>
<evidence type="ECO:0000313" key="1">
    <source>
        <dbReference type="EMBL" id="WPH01821.1"/>
    </source>
</evidence>
<name>A0AAQ3R595_9PEZI</name>
<sequence length="225" mass="25403">MAFEQNGSQVAPAAANILKLSRKCRMKIFESVLIVPHQLYIFRDPGCPIELFAPDKPRGWPALIHTNRQINREAAAVLYGMNNFNFLDTSRGQPDLLEAFLSCIGPANASLISRVCINFPVIEGGPGTFELRDDSVKSLRLLREHCPHVQTIETHVQRKNSNGMIDSSRDEVASVKEALLRFDDELKFGLPFLSTIIVRFYTGYPTPDVLREMEVFGWKILRANE</sequence>
<dbReference type="PANTHER" id="PTHR42085:SF2">
    <property type="entry name" value="F-BOX DOMAIN-CONTAINING PROTEIN"/>
    <property type="match status" value="1"/>
</dbReference>
<dbReference type="PANTHER" id="PTHR42085">
    <property type="entry name" value="F-BOX DOMAIN-CONTAINING PROTEIN"/>
    <property type="match status" value="1"/>
</dbReference>
<gene>
    <name evidence="1" type="ORF">R9X50_00467500</name>
</gene>
<dbReference type="InterPro" id="IPR038883">
    <property type="entry name" value="AN11006-like"/>
</dbReference>
<dbReference type="EMBL" id="CP138585">
    <property type="protein sequence ID" value="WPH01821.1"/>
    <property type="molecule type" value="Genomic_DNA"/>
</dbReference>
<proteinExistence type="predicted"/>
<dbReference type="AlphaFoldDB" id="A0AAQ3R595"/>
<keyword evidence="2" id="KW-1185">Reference proteome</keyword>
<accession>A0AAQ3R595</accession>
<evidence type="ECO:0000313" key="2">
    <source>
        <dbReference type="Proteomes" id="UP001303373"/>
    </source>
</evidence>
<reference evidence="1 2" key="1">
    <citation type="submission" date="2023-11" db="EMBL/GenBank/DDBJ databases">
        <title>An acidophilic fungus is an integral part of prey digestion in a carnivorous sundew plant.</title>
        <authorList>
            <person name="Tsai I.J."/>
        </authorList>
    </citation>
    <scope>NUCLEOTIDE SEQUENCE [LARGE SCALE GENOMIC DNA]</scope>
    <source>
        <strain evidence="1">169a</strain>
    </source>
</reference>
<protein>
    <submittedName>
        <fullName evidence="1">Uncharacterized protein</fullName>
    </submittedName>
</protein>